<evidence type="ECO:0000313" key="13">
    <source>
        <dbReference type="Proteomes" id="UP000694925"/>
    </source>
</evidence>
<sequence>MIRNKDWVLVCLFSFQKRKMKSTMFFTCLMLISFLKLAISQECMTPTQVAGTCIDIKNCQPLLELLRREGAKAADFAKKFICRIEGKNPIVCCPGKSGGSTERNLYGPLLPPQCGFSNVFRPRIVGGMPAKLNALPWMAALGFKKTPTSELEWNCGGSLISARHVLTAAHCAERNDLVVVRLGDLDLKRDDDGAHPIDLRFEKKIIHSEYNKSMHINDVAILRLERDVQFTYNIHPICLPVGKIAERDFVNTRPFLAGWGTIYLNGPQSDVLKEVQIPVVTTQTCAAAFSAFTSSIIVDDRLICTRGNGGRGVCKGDSGGPVMLPINRWFYEIGVISAGFKCAEPGFPGINSRHLNISEISVKNLHGNTVGNHSVNTPLGRQQMQGARCEQMNKFLKASCHLCGSRSRVDG</sequence>
<evidence type="ECO:0000256" key="9">
    <source>
        <dbReference type="RuleBase" id="RU366078"/>
    </source>
</evidence>
<comment type="domain">
    <text evidence="9">The clip domain consists of 35-55 residues which are 'knitted' together usually by 3 conserved disulfide bonds forming a clip-like compact structure.</text>
</comment>
<dbReference type="Proteomes" id="UP000694925">
    <property type="component" value="Unplaced"/>
</dbReference>
<keyword evidence="3 8" id="KW-0378">Hydrolase</keyword>
<dbReference type="KEGG" id="ccal:108629705"/>
<dbReference type="PANTHER" id="PTHR24252:SF7">
    <property type="entry name" value="HYALIN"/>
    <property type="match status" value="1"/>
</dbReference>
<keyword evidence="5" id="KW-1015">Disulfide bond</keyword>
<dbReference type="SUPFAM" id="SSF50494">
    <property type="entry name" value="Trypsin-like serine proteases"/>
    <property type="match status" value="1"/>
</dbReference>
<dbReference type="CDD" id="cd00190">
    <property type="entry name" value="Tryp_SPc"/>
    <property type="match status" value="1"/>
</dbReference>
<dbReference type="SMART" id="SM00020">
    <property type="entry name" value="Tryp_SPc"/>
    <property type="match status" value="1"/>
</dbReference>
<reference evidence="14" key="1">
    <citation type="submission" date="2025-08" db="UniProtKB">
        <authorList>
            <consortium name="RefSeq"/>
        </authorList>
    </citation>
    <scope>IDENTIFICATION</scope>
    <source>
        <tissue evidence="14">Whole body</tissue>
    </source>
</reference>
<organism evidence="13 14">
    <name type="scientific">Ceratina calcarata</name>
    <dbReference type="NCBI Taxonomy" id="156304"/>
    <lineage>
        <taxon>Eukaryota</taxon>
        <taxon>Metazoa</taxon>
        <taxon>Ecdysozoa</taxon>
        <taxon>Arthropoda</taxon>
        <taxon>Hexapoda</taxon>
        <taxon>Insecta</taxon>
        <taxon>Pterygota</taxon>
        <taxon>Neoptera</taxon>
        <taxon>Endopterygota</taxon>
        <taxon>Hymenoptera</taxon>
        <taxon>Apocrita</taxon>
        <taxon>Aculeata</taxon>
        <taxon>Apoidea</taxon>
        <taxon>Anthophila</taxon>
        <taxon>Apidae</taxon>
        <taxon>Ceratina</taxon>
        <taxon>Zadontomerus</taxon>
    </lineage>
</organism>
<gene>
    <name evidence="14" type="primary">LOC108629705</name>
</gene>
<dbReference type="InterPro" id="IPR043504">
    <property type="entry name" value="Peptidase_S1_PA_chymotrypsin"/>
</dbReference>
<dbReference type="InterPro" id="IPR001254">
    <property type="entry name" value="Trypsin_dom"/>
</dbReference>
<keyword evidence="6" id="KW-0325">Glycoprotein</keyword>
<evidence type="ECO:0000256" key="10">
    <source>
        <dbReference type="SAM" id="SignalP"/>
    </source>
</evidence>
<evidence type="ECO:0000256" key="2">
    <source>
        <dbReference type="ARBA" id="ARBA00022729"/>
    </source>
</evidence>
<evidence type="ECO:0000256" key="8">
    <source>
        <dbReference type="RuleBase" id="RU363034"/>
    </source>
</evidence>
<dbReference type="Pfam" id="PF12032">
    <property type="entry name" value="CLIP"/>
    <property type="match status" value="1"/>
</dbReference>
<evidence type="ECO:0000256" key="7">
    <source>
        <dbReference type="ARBA" id="ARBA00024195"/>
    </source>
</evidence>
<dbReference type="PROSITE" id="PS50240">
    <property type="entry name" value="TRYPSIN_DOM"/>
    <property type="match status" value="1"/>
</dbReference>
<dbReference type="InterPro" id="IPR009003">
    <property type="entry name" value="Peptidase_S1_PA"/>
</dbReference>
<feature type="domain" description="Peptidase S1" evidence="11">
    <location>
        <begin position="124"/>
        <end position="361"/>
    </location>
</feature>
<dbReference type="InterPro" id="IPR033116">
    <property type="entry name" value="TRYPSIN_SER"/>
</dbReference>
<comment type="similarity">
    <text evidence="7 9">Belongs to the peptidase S1 family. CLIP subfamily.</text>
</comment>
<dbReference type="Gene3D" id="3.30.1640.30">
    <property type="match status" value="1"/>
</dbReference>
<evidence type="ECO:0000259" key="12">
    <source>
        <dbReference type="PROSITE" id="PS51888"/>
    </source>
</evidence>
<name>A0AAJ7J9X9_9HYME</name>
<feature type="chain" id="PRO_5042483611" description="CLIP domain-containing serine protease" evidence="10">
    <location>
        <begin position="41"/>
        <end position="411"/>
    </location>
</feature>
<feature type="signal peptide" evidence="10">
    <location>
        <begin position="1"/>
        <end position="40"/>
    </location>
</feature>
<keyword evidence="13" id="KW-1185">Reference proteome</keyword>
<evidence type="ECO:0000259" key="11">
    <source>
        <dbReference type="PROSITE" id="PS50240"/>
    </source>
</evidence>
<dbReference type="EC" id="3.4.21.-" evidence="8"/>
<dbReference type="PRINTS" id="PR00722">
    <property type="entry name" value="CHYMOTRYPSIN"/>
</dbReference>
<comment type="subcellular location">
    <subcellularLocation>
        <location evidence="9">Secreted</location>
    </subcellularLocation>
</comment>
<dbReference type="GO" id="GO:0005576">
    <property type="term" value="C:extracellular region"/>
    <property type="evidence" value="ECO:0007669"/>
    <property type="project" value="UniProtKB-SubCell"/>
</dbReference>
<evidence type="ECO:0000313" key="14">
    <source>
        <dbReference type="RefSeq" id="XP_017888027.2"/>
    </source>
</evidence>
<evidence type="ECO:0000256" key="1">
    <source>
        <dbReference type="ARBA" id="ARBA00022670"/>
    </source>
</evidence>
<dbReference type="PROSITE" id="PS00135">
    <property type="entry name" value="TRYPSIN_SER"/>
    <property type="match status" value="1"/>
</dbReference>
<keyword evidence="2 10" id="KW-0732">Signal</keyword>
<protein>
    <recommendedName>
        <fullName evidence="9">CLIP domain-containing serine protease</fullName>
        <ecNumber evidence="8">3.4.21.-</ecNumber>
    </recommendedName>
</protein>
<dbReference type="InterPro" id="IPR018114">
    <property type="entry name" value="TRYPSIN_HIS"/>
</dbReference>
<evidence type="ECO:0000256" key="5">
    <source>
        <dbReference type="ARBA" id="ARBA00023157"/>
    </source>
</evidence>
<dbReference type="RefSeq" id="XP_017888027.2">
    <property type="nucleotide sequence ID" value="XM_018032538.2"/>
</dbReference>
<keyword evidence="1 8" id="KW-0645">Protease</keyword>
<dbReference type="AlphaFoldDB" id="A0AAJ7J9X9"/>
<dbReference type="FunFam" id="2.40.10.10:FF:000028">
    <property type="entry name" value="Serine protease easter"/>
    <property type="match status" value="1"/>
</dbReference>
<dbReference type="InterPro" id="IPR038565">
    <property type="entry name" value="CLIP_sf"/>
</dbReference>
<dbReference type="PANTHER" id="PTHR24252">
    <property type="entry name" value="ACROSIN-RELATED"/>
    <property type="match status" value="1"/>
</dbReference>
<evidence type="ECO:0000256" key="4">
    <source>
        <dbReference type="ARBA" id="ARBA00022825"/>
    </source>
</evidence>
<dbReference type="GeneID" id="108629705"/>
<dbReference type="InterPro" id="IPR022700">
    <property type="entry name" value="CLIP"/>
</dbReference>
<dbReference type="PROSITE" id="PS00134">
    <property type="entry name" value="TRYPSIN_HIS"/>
    <property type="match status" value="1"/>
</dbReference>
<dbReference type="Pfam" id="PF00089">
    <property type="entry name" value="Trypsin"/>
    <property type="match status" value="1"/>
</dbReference>
<evidence type="ECO:0000256" key="6">
    <source>
        <dbReference type="ARBA" id="ARBA00023180"/>
    </source>
</evidence>
<feature type="domain" description="Clip" evidence="12">
    <location>
        <begin position="42"/>
        <end position="93"/>
    </location>
</feature>
<dbReference type="GO" id="GO:0006508">
    <property type="term" value="P:proteolysis"/>
    <property type="evidence" value="ECO:0007669"/>
    <property type="project" value="UniProtKB-KW"/>
</dbReference>
<dbReference type="PROSITE" id="PS51888">
    <property type="entry name" value="CLIP"/>
    <property type="match status" value="1"/>
</dbReference>
<dbReference type="SMART" id="SM00680">
    <property type="entry name" value="CLIP"/>
    <property type="match status" value="1"/>
</dbReference>
<accession>A0AAJ7J9X9</accession>
<dbReference type="Gene3D" id="2.40.10.10">
    <property type="entry name" value="Trypsin-like serine proteases"/>
    <property type="match status" value="2"/>
</dbReference>
<keyword evidence="9" id="KW-0964">Secreted</keyword>
<keyword evidence="4 8" id="KW-0720">Serine protease</keyword>
<dbReference type="InterPro" id="IPR001314">
    <property type="entry name" value="Peptidase_S1A"/>
</dbReference>
<proteinExistence type="inferred from homology"/>
<dbReference type="GO" id="GO:0004252">
    <property type="term" value="F:serine-type endopeptidase activity"/>
    <property type="evidence" value="ECO:0007669"/>
    <property type="project" value="UniProtKB-UniRule"/>
</dbReference>
<evidence type="ECO:0000256" key="3">
    <source>
        <dbReference type="ARBA" id="ARBA00022801"/>
    </source>
</evidence>